<sequence>MTARGAGGPGDPATAVLEQRVAALEQQVAALAGAMRTLTAGLEETPFREPGDTTAARAARQAREVLIAARLGG</sequence>
<proteinExistence type="predicted"/>
<name>A0A931GR17_9ACTN</name>
<evidence type="ECO:0000313" key="2">
    <source>
        <dbReference type="Proteomes" id="UP000614047"/>
    </source>
</evidence>
<dbReference type="EMBL" id="JADOUA010000001">
    <property type="protein sequence ID" value="MBG6089179.1"/>
    <property type="molecule type" value="Genomic_DNA"/>
</dbReference>
<dbReference type="RefSeq" id="WP_197011815.1">
    <property type="nucleotide sequence ID" value="NZ_BAABES010000004.1"/>
</dbReference>
<comment type="caution">
    <text evidence="1">The sequence shown here is derived from an EMBL/GenBank/DDBJ whole genome shotgun (WGS) entry which is preliminary data.</text>
</comment>
<evidence type="ECO:0000313" key="1">
    <source>
        <dbReference type="EMBL" id="MBG6089179.1"/>
    </source>
</evidence>
<protein>
    <submittedName>
        <fullName evidence="1">Uncharacterized protein</fullName>
    </submittedName>
</protein>
<gene>
    <name evidence="1" type="ORF">IW256_003292</name>
</gene>
<organism evidence="1 2">
    <name type="scientific">Actinomadura viridis</name>
    <dbReference type="NCBI Taxonomy" id="58110"/>
    <lineage>
        <taxon>Bacteria</taxon>
        <taxon>Bacillati</taxon>
        <taxon>Actinomycetota</taxon>
        <taxon>Actinomycetes</taxon>
        <taxon>Streptosporangiales</taxon>
        <taxon>Thermomonosporaceae</taxon>
        <taxon>Actinomadura</taxon>
    </lineage>
</organism>
<reference evidence="1" key="1">
    <citation type="submission" date="2020-11" db="EMBL/GenBank/DDBJ databases">
        <title>Sequencing the genomes of 1000 actinobacteria strains.</title>
        <authorList>
            <person name="Klenk H.-P."/>
        </authorList>
    </citation>
    <scope>NUCLEOTIDE SEQUENCE</scope>
    <source>
        <strain evidence="1">DSM 43175</strain>
    </source>
</reference>
<dbReference type="Proteomes" id="UP000614047">
    <property type="component" value="Unassembled WGS sequence"/>
</dbReference>
<keyword evidence="2" id="KW-1185">Reference proteome</keyword>
<accession>A0A931GR17</accession>
<dbReference type="AlphaFoldDB" id="A0A931GR17"/>